<proteinExistence type="predicted"/>
<keyword evidence="3" id="KW-1185">Reference proteome</keyword>
<organism evidence="2 3">
    <name type="scientific">Formimonas warabiya</name>
    <dbReference type="NCBI Taxonomy" id="1761012"/>
    <lineage>
        <taxon>Bacteria</taxon>
        <taxon>Bacillati</taxon>
        <taxon>Bacillota</taxon>
        <taxon>Clostridia</taxon>
        <taxon>Eubacteriales</taxon>
        <taxon>Peptococcaceae</taxon>
        <taxon>Candidatus Formimonas</taxon>
    </lineage>
</organism>
<sequence length="260" mass="28487">MECATLFSGSSGNCIYVGTESTKVLVDAGHSGKRIVQALSELHIDIKEIQALLVTHEHIDHIKGLGVLSRRYHIPIYASPKTWTELACIGEVDEQNKREYDYGMEIGDLKLEFFKTCHDAVQPVGIAFFHQDGEIGIATDTGCVTAGMKKVLAGANALIFEANHDEQMLKNGPYPYPLKKRIAGDRGHLSNRTAGEALTELITGDTRQVVLAHLSEVNNTPQIAFNSVAETLRETGILDAVDLTVAPRYAAHPLIKIKRL</sequence>
<gene>
    <name evidence="2" type="ORF">DCMF_16720</name>
</gene>
<dbReference type="InterPro" id="IPR001279">
    <property type="entry name" value="Metallo-B-lactamas"/>
</dbReference>
<dbReference type="PANTHER" id="PTHR47619:SF1">
    <property type="entry name" value="EXODEOXYRIBONUCLEASE WALJ"/>
    <property type="match status" value="1"/>
</dbReference>
<dbReference type="KEGG" id="fwa:DCMF_16720"/>
<dbReference type="Gene3D" id="3.60.15.10">
    <property type="entry name" value="Ribonuclease Z/Hydroxyacylglutathione hydrolase-like"/>
    <property type="match status" value="1"/>
</dbReference>
<dbReference type="InterPro" id="IPR036866">
    <property type="entry name" value="RibonucZ/Hydroxyglut_hydro"/>
</dbReference>
<dbReference type="AlphaFoldDB" id="A0A3G1KUS3"/>
<evidence type="ECO:0000259" key="1">
    <source>
        <dbReference type="SMART" id="SM00849"/>
    </source>
</evidence>
<evidence type="ECO:0000313" key="3">
    <source>
        <dbReference type="Proteomes" id="UP000323521"/>
    </source>
</evidence>
<name>A0A3G1KUS3_FORW1</name>
<evidence type="ECO:0000313" key="2">
    <source>
        <dbReference type="EMBL" id="ATW26192.1"/>
    </source>
</evidence>
<dbReference type="InterPro" id="IPR052533">
    <property type="entry name" value="WalJ/YycJ-like"/>
</dbReference>
<dbReference type="SUPFAM" id="SSF56281">
    <property type="entry name" value="Metallo-hydrolase/oxidoreductase"/>
    <property type="match status" value="1"/>
</dbReference>
<protein>
    <recommendedName>
        <fullName evidence="1">Metallo-beta-lactamase domain-containing protein</fullName>
    </recommendedName>
</protein>
<dbReference type="Pfam" id="PF12706">
    <property type="entry name" value="Lactamase_B_2"/>
    <property type="match status" value="1"/>
</dbReference>
<feature type="domain" description="Metallo-beta-lactamase" evidence="1">
    <location>
        <begin position="11"/>
        <end position="179"/>
    </location>
</feature>
<dbReference type="Proteomes" id="UP000323521">
    <property type="component" value="Chromosome"/>
</dbReference>
<accession>A0A3G1KUS3</accession>
<dbReference type="PANTHER" id="PTHR47619">
    <property type="entry name" value="METALLO-HYDROLASE YYCJ-RELATED"/>
    <property type="match status" value="1"/>
</dbReference>
<reference evidence="2 3" key="1">
    <citation type="submission" date="2016-10" db="EMBL/GenBank/DDBJ databases">
        <title>Complete Genome Sequence of Peptococcaceae strain DCMF.</title>
        <authorList>
            <person name="Edwards R.J."/>
            <person name="Holland S.I."/>
            <person name="Deshpande N.P."/>
            <person name="Wong Y.K."/>
            <person name="Ertan H."/>
            <person name="Manefield M."/>
            <person name="Russell T.L."/>
            <person name="Lee M.J."/>
        </authorList>
    </citation>
    <scope>NUCLEOTIDE SEQUENCE [LARGE SCALE GENOMIC DNA]</scope>
    <source>
        <strain evidence="2 3">DCMF</strain>
    </source>
</reference>
<dbReference type="SMART" id="SM00849">
    <property type="entry name" value="Lactamase_B"/>
    <property type="match status" value="1"/>
</dbReference>
<dbReference type="EMBL" id="CP017634">
    <property type="protein sequence ID" value="ATW26192.1"/>
    <property type="molecule type" value="Genomic_DNA"/>
</dbReference>